<dbReference type="InterPro" id="IPR037066">
    <property type="entry name" value="Plug_dom_sf"/>
</dbReference>
<dbReference type="EMBL" id="JADEYP010000004">
    <property type="protein sequence ID" value="MCA5004298.1"/>
    <property type="molecule type" value="Genomic_DNA"/>
</dbReference>
<comment type="caution">
    <text evidence="9">The sequence shown here is derived from an EMBL/GenBank/DDBJ whole genome shotgun (WGS) entry which is preliminary data.</text>
</comment>
<evidence type="ECO:0000256" key="4">
    <source>
        <dbReference type="ARBA" id="ARBA00022692"/>
    </source>
</evidence>
<dbReference type="RefSeq" id="WP_225551623.1">
    <property type="nucleotide sequence ID" value="NZ_JADEYP010000004.1"/>
</dbReference>
<comment type="similarity">
    <text evidence="7">Belongs to the TonB-dependent receptor family.</text>
</comment>
<dbReference type="Pfam" id="PF13715">
    <property type="entry name" value="CarbopepD_reg_2"/>
    <property type="match status" value="1"/>
</dbReference>
<sequence>MKITIALIFLLGIQVSANTYGQKVHLNVKNEQLNRVLAEIKKQTGYSFLINSNYLKNSKPVTLSANDENLIGVLDDIFSNQPFNYIISDKIITINPETIKPKEVIQQKISGTVTDNTGKPLAGVTVTEIGSSNATNTNNEGKFTLSVSKQNAALRFNFIGYVAVQRPASDNMNITLSTEDRDIDEVVVTGFQKINKQKFTGSVSSVDKKLIERSGYVDVSKMLQGAAAGVSVQNVSGTMGTSAKIRIRGNASISANQEPLYVVNGVAITSPANVAVSQLYSGDVAAVLGSAIAGLNAQDIEDIQILKDGAATSLYGTRAANGVISITTKSGKSNESSINYSSSLAYGLKPNVNDFNLMTSEEEMNLNRRLWNAGYYSNEVWPSRTGAYTEAYRLYGLREIDEEKAYADLRYATRANTDWFDVLFKNNLTQEHNLSFSGGTDKNTYYVSGNYSKDNGQAIGYDFDRYTVDFRDVIKPAKWLSLDINANYSQRNQKTPGVLNSGTSFGAVNRSFELNPLLYAAGTSRAMVPYNEDGTLKYYMNNLAPFNIIEELGENFADINAQEFRVMVRPTFKINENWTYEFTGALRRTYNIYNHTATERSNYAEAHRVDYNEQLREKNDLLWRNPNDPNAVKESILPFGGIMIARSNSSKTYNIRNQVTFDKSWTDHHLNSLVGSEIREEYIDRSYNKNFGYMYYSGKTTNPSSLAYLKSVSEDDKLFITSFQNVREVGFYTSHQYSYLNRYNVEGGLRFDASNVFGKAVRSKFLPNYSLGFSWNMEKEAFFQNSGLANTIDFVKLRASYALRGNTFQTSPQLNAQPVNLNRIDEANSLSGIRILSPELYSLNWERDLVKNIGIDIGLFNKINATVEYYHRKNSDLISSFNTSLEEGFANKLVNWANMTNNGIDVTIAANNVLNGSDFKWDLSFIYGYVKNKIIDGTLQTINLTTITRPNGYGLEGNPLEGLYAYNFSHLNTMGRPMFSNGVDIVNGLASSSTDRNLISYMGPRSPTSTGSAASTFNYKDFSLRVFFTFAAGHKVFNNAVVERAYFDVNSKSNDLNYMWQTSGNEVYTYIPGLISTTQQSFLSTLSNIDEVAFNRSTARVVDASHVRLSELMVTYNATALLKRDNYIKNARITLSANNLKYWASERLRGVDPDVYITGVNLPNPRTFSLRLALGF</sequence>
<evidence type="ECO:0000313" key="9">
    <source>
        <dbReference type="EMBL" id="MCA5004298.1"/>
    </source>
</evidence>
<proteinExistence type="inferred from homology"/>
<evidence type="ECO:0000256" key="6">
    <source>
        <dbReference type="ARBA" id="ARBA00023237"/>
    </source>
</evidence>
<dbReference type="InterPro" id="IPR008969">
    <property type="entry name" value="CarboxyPept-like_regulatory"/>
</dbReference>
<evidence type="ECO:0000256" key="3">
    <source>
        <dbReference type="ARBA" id="ARBA00022452"/>
    </source>
</evidence>
<dbReference type="InterPro" id="IPR023996">
    <property type="entry name" value="TonB-dep_OMP_SusC/RagA"/>
</dbReference>
<reference evidence="9" key="1">
    <citation type="submission" date="2020-10" db="EMBL/GenBank/DDBJ databases">
        <authorList>
            <person name="Lu T."/>
            <person name="Wang Q."/>
            <person name="Han X."/>
        </authorList>
    </citation>
    <scope>NUCLEOTIDE SEQUENCE</scope>
    <source>
        <strain evidence="9">WQ 366</strain>
    </source>
</reference>
<keyword evidence="6 7" id="KW-0998">Cell outer membrane</keyword>
<dbReference type="InterPro" id="IPR036942">
    <property type="entry name" value="Beta-barrel_TonB_sf"/>
</dbReference>
<keyword evidence="10" id="KW-1185">Reference proteome</keyword>
<keyword evidence="4 7" id="KW-0812">Transmembrane</keyword>
<dbReference type="PROSITE" id="PS52016">
    <property type="entry name" value="TONB_DEPENDENT_REC_3"/>
    <property type="match status" value="1"/>
</dbReference>
<dbReference type="SUPFAM" id="SSF56935">
    <property type="entry name" value="Porins"/>
    <property type="match status" value="1"/>
</dbReference>
<protein>
    <submittedName>
        <fullName evidence="9">SusC/RagA family TonB-linked outer membrane protein</fullName>
    </submittedName>
</protein>
<evidence type="ECO:0000256" key="5">
    <source>
        <dbReference type="ARBA" id="ARBA00023136"/>
    </source>
</evidence>
<dbReference type="Proteomes" id="UP001165302">
    <property type="component" value="Unassembled WGS sequence"/>
</dbReference>
<dbReference type="InterPro" id="IPR012910">
    <property type="entry name" value="Plug_dom"/>
</dbReference>
<gene>
    <name evidence="9" type="ORF">IPZ78_03895</name>
</gene>
<dbReference type="NCBIfam" id="TIGR04056">
    <property type="entry name" value="OMP_RagA_SusC"/>
    <property type="match status" value="1"/>
</dbReference>
<dbReference type="Pfam" id="PF07715">
    <property type="entry name" value="Plug"/>
    <property type="match status" value="1"/>
</dbReference>
<evidence type="ECO:0000259" key="8">
    <source>
        <dbReference type="Pfam" id="PF07715"/>
    </source>
</evidence>
<accession>A0ABS7Z286</accession>
<dbReference type="InterPro" id="IPR023997">
    <property type="entry name" value="TonB-dep_OMP_SusC/RagA_CS"/>
</dbReference>
<evidence type="ECO:0000256" key="7">
    <source>
        <dbReference type="PROSITE-ProRule" id="PRU01360"/>
    </source>
</evidence>
<dbReference type="SUPFAM" id="SSF49464">
    <property type="entry name" value="Carboxypeptidase regulatory domain-like"/>
    <property type="match status" value="1"/>
</dbReference>
<dbReference type="InterPro" id="IPR039426">
    <property type="entry name" value="TonB-dep_rcpt-like"/>
</dbReference>
<evidence type="ECO:0000313" key="10">
    <source>
        <dbReference type="Proteomes" id="UP001165302"/>
    </source>
</evidence>
<comment type="subcellular location">
    <subcellularLocation>
        <location evidence="1 7">Cell outer membrane</location>
        <topology evidence="1 7">Multi-pass membrane protein</topology>
    </subcellularLocation>
</comment>
<feature type="domain" description="TonB-dependent receptor plug" evidence="8">
    <location>
        <begin position="196"/>
        <end position="323"/>
    </location>
</feature>
<evidence type="ECO:0000256" key="2">
    <source>
        <dbReference type="ARBA" id="ARBA00022448"/>
    </source>
</evidence>
<organism evidence="9 10">
    <name type="scientific">Sphingobacterium bovistauri</name>
    <dbReference type="NCBI Taxonomy" id="2781959"/>
    <lineage>
        <taxon>Bacteria</taxon>
        <taxon>Pseudomonadati</taxon>
        <taxon>Bacteroidota</taxon>
        <taxon>Sphingobacteriia</taxon>
        <taxon>Sphingobacteriales</taxon>
        <taxon>Sphingobacteriaceae</taxon>
        <taxon>Sphingobacterium</taxon>
    </lineage>
</organism>
<keyword evidence="2 7" id="KW-0813">Transport</keyword>
<dbReference type="Gene3D" id="2.40.170.20">
    <property type="entry name" value="TonB-dependent receptor, beta-barrel domain"/>
    <property type="match status" value="1"/>
</dbReference>
<dbReference type="Gene3D" id="2.60.40.1120">
    <property type="entry name" value="Carboxypeptidase-like, regulatory domain"/>
    <property type="match status" value="1"/>
</dbReference>
<dbReference type="NCBIfam" id="TIGR04057">
    <property type="entry name" value="SusC_RagA_signa"/>
    <property type="match status" value="1"/>
</dbReference>
<dbReference type="Gene3D" id="2.170.130.10">
    <property type="entry name" value="TonB-dependent receptor, plug domain"/>
    <property type="match status" value="1"/>
</dbReference>
<keyword evidence="3 7" id="KW-1134">Transmembrane beta strand</keyword>
<keyword evidence="5 7" id="KW-0472">Membrane</keyword>
<evidence type="ECO:0000256" key="1">
    <source>
        <dbReference type="ARBA" id="ARBA00004571"/>
    </source>
</evidence>
<name>A0ABS7Z286_9SPHI</name>